<evidence type="ECO:0000313" key="3">
    <source>
        <dbReference type="EMBL" id="QJW98134.1"/>
    </source>
</evidence>
<dbReference type="PANTHER" id="PTHR43639:SF1">
    <property type="entry name" value="SHORT-CHAIN DEHYDROGENASE_REDUCTASE FAMILY PROTEIN"/>
    <property type="match status" value="1"/>
</dbReference>
<dbReference type="SUPFAM" id="SSF51735">
    <property type="entry name" value="NAD(P)-binding Rossmann-fold domains"/>
    <property type="match status" value="1"/>
</dbReference>
<accession>A0A6M5YXE1</accession>
<evidence type="ECO:0000256" key="2">
    <source>
        <dbReference type="ARBA" id="ARBA00023002"/>
    </source>
</evidence>
<dbReference type="InterPro" id="IPR036291">
    <property type="entry name" value="NAD(P)-bd_dom_sf"/>
</dbReference>
<dbReference type="Proteomes" id="UP000503447">
    <property type="component" value="Chromosome"/>
</dbReference>
<comment type="similarity">
    <text evidence="1">Belongs to the short-chain dehydrogenases/reductases (SDR) family.</text>
</comment>
<proteinExistence type="inferred from homology"/>
<gene>
    <name evidence="3" type="ORF">FTUN_5714</name>
</gene>
<evidence type="ECO:0000256" key="1">
    <source>
        <dbReference type="ARBA" id="ARBA00006484"/>
    </source>
</evidence>
<dbReference type="Pfam" id="PF13561">
    <property type="entry name" value="adh_short_C2"/>
    <property type="match status" value="1"/>
</dbReference>
<dbReference type="Gene3D" id="3.40.50.720">
    <property type="entry name" value="NAD(P)-binding Rossmann-like Domain"/>
    <property type="match status" value="1"/>
</dbReference>
<dbReference type="PANTHER" id="PTHR43639">
    <property type="entry name" value="OXIDOREDUCTASE, SHORT-CHAIN DEHYDROGENASE/REDUCTASE FAMILY (AFU_ORTHOLOGUE AFUA_5G02870)"/>
    <property type="match status" value="1"/>
</dbReference>
<keyword evidence="2" id="KW-0560">Oxidoreductase</keyword>
<name>A0A6M5YXE1_9BACT</name>
<dbReference type="EMBL" id="CP053452">
    <property type="protein sequence ID" value="QJW98134.1"/>
    <property type="molecule type" value="Genomic_DNA"/>
</dbReference>
<dbReference type="GO" id="GO:0016491">
    <property type="term" value="F:oxidoreductase activity"/>
    <property type="evidence" value="ECO:0007669"/>
    <property type="project" value="UniProtKB-KW"/>
</dbReference>
<dbReference type="PRINTS" id="PR00081">
    <property type="entry name" value="GDHRDH"/>
</dbReference>
<dbReference type="InterPro" id="IPR002347">
    <property type="entry name" value="SDR_fam"/>
</dbReference>
<dbReference type="PRINTS" id="PR00080">
    <property type="entry name" value="SDRFAMILY"/>
</dbReference>
<organism evidence="3 4">
    <name type="scientific">Frigoriglobus tundricola</name>
    <dbReference type="NCBI Taxonomy" id="2774151"/>
    <lineage>
        <taxon>Bacteria</taxon>
        <taxon>Pseudomonadati</taxon>
        <taxon>Planctomycetota</taxon>
        <taxon>Planctomycetia</taxon>
        <taxon>Gemmatales</taxon>
        <taxon>Gemmataceae</taxon>
        <taxon>Frigoriglobus</taxon>
    </lineage>
</organism>
<dbReference type="AlphaFoldDB" id="A0A6M5YXE1"/>
<evidence type="ECO:0000313" key="4">
    <source>
        <dbReference type="Proteomes" id="UP000503447"/>
    </source>
</evidence>
<keyword evidence="4" id="KW-1185">Reference proteome</keyword>
<sequence length="252" mass="26773">MSEKKVALVTGSGKRRVGARVLEALAARGYSVAVHYRTSATEATETAARMSAQFGVPALAVQADLADEAAVKRAVSETLARFGRIDVLVNCAAIWNRKPLEEVTAADVREHFDTNLLGTFLTCQHVGLAMVGQPGGGCIVNIGDWADVRPYRDFAAYFPSKAAIPGLTRVFAVELGTRNPNVRVNAVLPGPVMLPPDVSEEEKEQIVAGTLVNREGSPAHVATAVLHFIDNDFVTGTCLPVDGGRSVFANGF</sequence>
<protein>
    <submittedName>
        <fullName evidence="3">FolM Alternative dihydrofolate reductase 1</fullName>
    </submittedName>
</protein>
<dbReference type="KEGG" id="ftj:FTUN_5714"/>
<dbReference type="RefSeq" id="WP_171473374.1">
    <property type="nucleotide sequence ID" value="NZ_CP053452.2"/>
</dbReference>
<reference evidence="4" key="1">
    <citation type="submission" date="2020-05" db="EMBL/GenBank/DDBJ databases">
        <title>Frigoriglobus tundricola gen. nov., sp. nov., a psychrotolerant cellulolytic planctomycete of the family Gemmataceae with two divergent copies of 16S rRNA gene.</title>
        <authorList>
            <person name="Kulichevskaya I.S."/>
            <person name="Ivanova A.A."/>
            <person name="Naumoff D.G."/>
            <person name="Beletsky A.V."/>
            <person name="Rijpstra W.I.C."/>
            <person name="Sinninghe Damste J.S."/>
            <person name="Mardanov A.V."/>
            <person name="Ravin N.V."/>
            <person name="Dedysh S.N."/>
        </authorList>
    </citation>
    <scope>NUCLEOTIDE SEQUENCE [LARGE SCALE GENOMIC DNA]</scope>
    <source>
        <strain evidence="4">PL17</strain>
    </source>
</reference>
<dbReference type="FunFam" id="3.40.50.720:FF:000084">
    <property type="entry name" value="Short-chain dehydrogenase reductase"/>
    <property type="match status" value="1"/>
</dbReference>